<dbReference type="Bgee" id="ENSAMXG00000033307">
    <property type="expression patterns" value="Expressed in olfactory epithelium and 14 other cell types or tissues"/>
</dbReference>
<feature type="domain" description="PH" evidence="2">
    <location>
        <begin position="239"/>
        <end position="354"/>
    </location>
</feature>
<dbReference type="Proteomes" id="UP000018467">
    <property type="component" value="Unassembled WGS sequence"/>
</dbReference>
<dbReference type="SUPFAM" id="SSF48425">
    <property type="entry name" value="Sec7 domain"/>
    <property type="match status" value="1"/>
</dbReference>
<dbReference type="Gene3D" id="1.10.220.20">
    <property type="match status" value="1"/>
</dbReference>
<dbReference type="GO" id="GO:0032012">
    <property type="term" value="P:regulation of ARF protein signal transduction"/>
    <property type="evidence" value="ECO:0007669"/>
    <property type="project" value="InterPro"/>
</dbReference>
<dbReference type="GO" id="GO:0005085">
    <property type="term" value="F:guanyl-nucleotide exchange factor activity"/>
    <property type="evidence" value="ECO:0007669"/>
    <property type="project" value="InterPro"/>
</dbReference>
<name>A0A3B1JQF6_ASTMX</name>
<dbReference type="GO" id="GO:0055113">
    <property type="term" value="P:epiboly involved in gastrulation with mouth forming second"/>
    <property type="evidence" value="ECO:0007669"/>
    <property type="project" value="Ensembl"/>
</dbReference>
<organism evidence="4 5">
    <name type="scientific">Astyanax mexicanus</name>
    <name type="common">Blind cave fish</name>
    <name type="synonym">Astyanax fasciatus mexicanus</name>
    <dbReference type="NCBI Taxonomy" id="7994"/>
    <lineage>
        <taxon>Eukaryota</taxon>
        <taxon>Metazoa</taxon>
        <taxon>Chordata</taxon>
        <taxon>Craniata</taxon>
        <taxon>Vertebrata</taxon>
        <taxon>Euteleostomi</taxon>
        <taxon>Actinopterygii</taxon>
        <taxon>Neopterygii</taxon>
        <taxon>Teleostei</taxon>
        <taxon>Ostariophysi</taxon>
        <taxon>Characiformes</taxon>
        <taxon>Characoidei</taxon>
        <taxon>Acestrorhamphidae</taxon>
        <taxon>Acestrorhamphinae</taxon>
        <taxon>Astyanax</taxon>
    </lineage>
</organism>
<dbReference type="PANTHER" id="PTHR10663">
    <property type="entry name" value="GUANYL-NUCLEOTIDE EXCHANGE FACTOR"/>
    <property type="match status" value="1"/>
</dbReference>
<dbReference type="PANTHER" id="PTHR10663:SF340">
    <property type="entry name" value="CYTOHESIN-1"/>
    <property type="match status" value="1"/>
</dbReference>
<dbReference type="FunFam" id="1.10.1000.11:FF:000002">
    <property type="entry name" value="Cytohesin 1"/>
    <property type="match status" value="1"/>
</dbReference>
<dbReference type="Ensembl" id="ENSAMXT00000035538.1">
    <property type="protein sequence ID" value="ENSAMXP00000044513.1"/>
    <property type="gene ID" value="ENSAMXG00000033307.1"/>
</dbReference>
<evidence type="ECO:0000313" key="5">
    <source>
        <dbReference type="Proteomes" id="UP000018467"/>
    </source>
</evidence>
<dbReference type="CDD" id="cd01252">
    <property type="entry name" value="PH_GRP1-like"/>
    <property type="match status" value="1"/>
</dbReference>
<dbReference type="AlphaFoldDB" id="A0A3B1JQF6"/>
<dbReference type="InterPro" id="IPR001849">
    <property type="entry name" value="PH_domain"/>
</dbReference>
<dbReference type="InterPro" id="IPR000904">
    <property type="entry name" value="Sec7_dom"/>
</dbReference>
<evidence type="ECO:0000259" key="2">
    <source>
        <dbReference type="PROSITE" id="PS50003"/>
    </source>
</evidence>
<keyword evidence="1" id="KW-0175">Coiled coil</keyword>
<feature type="domain" description="SEC7" evidence="3">
    <location>
        <begin position="54"/>
        <end position="223"/>
    </location>
</feature>
<evidence type="ECO:0000256" key="1">
    <source>
        <dbReference type="SAM" id="Coils"/>
    </source>
</evidence>
<sequence length="375" mass="43993">MEVDAKIPDDLTPEEQQELENIRRRKQELLEDIQRLKDEIAEVTSEIENLGSTEERKNMQRNKQVAMGRKKFNMDPKKGIQFLIENDLLKNTSDDIAQFLYKGEGLNKTLNILHYNVLHAFVELHEFTDLNLVQALRQFLWSFRLPGEAQKIDRMMEAFAQRYCQCNPRNTCYILSFAIIMLNTSLHNPNVKDKPAVERFISMNRGINDGGDLPEELLRVLEEVHGWMDGNDLTHTFFNPDREGWLLKLGGRVKTWKRRWFILTDNCLYYFEYTTDKEPRGIIPLENLSIREVEDKKPNCFELFIPDNKDQVIKACKTEADGRVVEGNHTFYRISAPTTEEKDEWINSIKAAISRDPFYEMLAARKKKVSSMKRH</sequence>
<dbReference type="Pfam" id="PF01369">
    <property type="entry name" value="Sec7"/>
    <property type="match status" value="1"/>
</dbReference>
<dbReference type="FunFam" id="2.30.29.30:FF:000009">
    <property type="entry name" value="Cytohesin 1"/>
    <property type="match status" value="1"/>
</dbReference>
<dbReference type="PROSITE" id="PS50003">
    <property type="entry name" value="PH_DOMAIN"/>
    <property type="match status" value="1"/>
</dbReference>
<reference evidence="5" key="2">
    <citation type="journal article" date="2014" name="Nat. Commun.">
        <title>The cavefish genome reveals candidate genes for eye loss.</title>
        <authorList>
            <person name="McGaugh S.E."/>
            <person name="Gross J.B."/>
            <person name="Aken B."/>
            <person name="Blin M."/>
            <person name="Borowsky R."/>
            <person name="Chalopin D."/>
            <person name="Hinaux H."/>
            <person name="Jeffery W.R."/>
            <person name="Keene A."/>
            <person name="Ma L."/>
            <person name="Minx P."/>
            <person name="Murphy D."/>
            <person name="O'Quin K.E."/>
            <person name="Retaux S."/>
            <person name="Rohner N."/>
            <person name="Searle S.M."/>
            <person name="Stahl B.A."/>
            <person name="Tabin C."/>
            <person name="Volff J.N."/>
            <person name="Yoshizawa M."/>
            <person name="Warren W.C."/>
        </authorList>
    </citation>
    <scope>NUCLEOTIDE SEQUENCE [LARGE SCALE GENOMIC DNA]</scope>
    <source>
        <strain evidence="5">female</strain>
    </source>
</reference>
<dbReference type="SUPFAM" id="SSF50729">
    <property type="entry name" value="PH domain-like"/>
    <property type="match status" value="1"/>
</dbReference>
<dbReference type="Gene3D" id="1.10.1000.11">
    <property type="entry name" value="Arf Nucleotide-binding Site Opener,domain 2"/>
    <property type="match status" value="1"/>
</dbReference>
<reference evidence="5" key="1">
    <citation type="submission" date="2013-03" db="EMBL/GenBank/DDBJ databases">
        <authorList>
            <person name="Jeffery W."/>
            <person name="Warren W."/>
            <person name="Wilson R.K."/>
        </authorList>
    </citation>
    <scope>NUCLEOTIDE SEQUENCE</scope>
    <source>
        <strain evidence="5">female</strain>
    </source>
</reference>
<dbReference type="InterPro" id="IPR011993">
    <property type="entry name" value="PH-like_dom_sf"/>
</dbReference>
<evidence type="ECO:0000259" key="3">
    <source>
        <dbReference type="PROSITE" id="PS50190"/>
    </source>
</evidence>
<dbReference type="InterPro" id="IPR023394">
    <property type="entry name" value="Sec7_C_sf"/>
</dbReference>
<protein>
    <submittedName>
        <fullName evidence="4">Cytohesin 1a</fullName>
    </submittedName>
</protein>
<accession>A0A3B1JQF6</accession>
<dbReference type="GeneTree" id="ENSGT00940000157519"/>
<feature type="coiled-coil region" evidence="1">
    <location>
        <begin position="12"/>
        <end position="53"/>
    </location>
</feature>
<dbReference type="Pfam" id="PF00169">
    <property type="entry name" value="PH"/>
    <property type="match status" value="1"/>
</dbReference>
<dbReference type="InterPro" id="IPR035999">
    <property type="entry name" value="Sec7_dom_sf"/>
</dbReference>
<reference evidence="4" key="3">
    <citation type="submission" date="2025-08" db="UniProtKB">
        <authorList>
            <consortium name="Ensembl"/>
        </authorList>
    </citation>
    <scope>IDENTIFICATION</scope>
</reference>
<evidence type="ECO:0000313" key="4">
    <source>
        <dbReference type="Ensembl" id="ENSAMXP00000044513.1"/>
    </source>
</evidence>
<dbReference type="CDD" id="cd00171">
    <property type="entry name" value="Sec7"/>
    <property type="match status" value="1"/>
</dbReference>
<reference evidence="4" key="4">
    <citation type="submission" date="2025-09" db="UniProtKB">
        <authorList>
            <consortium name="Ensembl"/>
        </authorList>
    </citation>
    <scope>IDENTIFICATION</scope>
</reference>
<keyword evidence="5" id="KW-1185">Reference proteome</keyword>
<dbReference type="STRING" id="7994.ENSAMXP00000044513"/>
<dbReference type="SMART" id="SM00233">
    <property type="entry name" value="PH"/>
    <property type="match status" value="1"/>
</dbReference>
<dbReference type="SMART" id="SM00222">
    <property type="entry name" value="Sec7"/>
    <property type="match status" value="1"/>
</dbReference>
<dbReference type="PROSITE" id="PS50190">
    <property type="entry name" value="SEC7"/>
    <property type="match status" value="1"/>
</dbReference>
<proteinExistence type="predicted"/>
<dbReference type="Gene3D" id="2.30.29.30">
    <property type="entry name" value="Pleckstrin-homology domain (PH domain)/Phosphotyrosine-binding domain (PTB)"/>
    <property type="match status" value="1"/>
</dbReference>
<dbReference type="InParanoid" id="A0A3B1JQF6"/>